<keyword evidence="4 6" id="KW-1133">Transmembrane helix</keyword>
<keyword evidence="3 6" id="KW-0812">Transmembrane</keyword>
<evidence type="ECO:0000313" key="9">
    <source>
        <dbReference type="Proteomes" id="UP000053750"/>
    </source>
</evidence>
<evidence type="ECO:0000313" key="8">
    <source>
        <dbReference type="EMBL" id="EXX87005.1"/>
    </source>
</evidence>
<name>A0A9W5S113_9BACL</name>
<feature type="domain" description="DUF3817" evidence="7">
    <location>
        <begin position="7"/>
        <end position="93"/>
    </location>
</feature>
<evidence type="ECO:0000256" key="3">
    <source>
        <dbReference type="ARBA" id="ARBA00022692"/>
    </source>
</evidence>
<reference evidence="8 9" key="1">
    <citation type="submission" date="2014-02" db="EMBL/GenBank/DDBJ databases">
        <title>Genome sequence of Paenibacillus darwinianus reveals adaptive mechanisms for survival in Antarctic soils.</title>
        <authorList>
            <person name="Dsouza M."/>
            <person name="Taylor M.W."/>
            <person name="Turner S.J."/>
            <person name="Aislabie J."/>
        </authorList>
    </citation>
    <scope>NUCLEOTIDE SEQUENCE [LARGE SCALE GENOMIC DNA]</scope>
    <source>
        <strain evidence="8 9">CE1</strain>
    </source>
</reference>
<dbReference type="OrthoDB" id="1121311at2"/>
<evidence type="ECO:0000256" key="5">
    <source>
        <dbReference type="ARBA" id="ARBA00023136"/>
    </source>
</evidence>
<dbReference type="EMBL" id="JFHU01000171">
    <property type="protein sequence ID" value="EXX87005.1"/>
    <property type="molecule type" value="Genomic_DNA"/>
</dbReference>
<dbReference type="RefSeq" id="WP_036583261.1">
    <property type="nucleotide sequence ID" value="NZ_KK082156.1"/>
</dbReference>
<dbReference type="NCBIfam" id="TIGR03954">
    <property type="entry name" value="integ_memb_HG"/>
    <property type="match status" value="1"/>
</dbReference>
<sequence length="95" mass="10424">MWNTHVGRVRGVGLLEGASFLILLLIAMPLKYGAGIDKAVSVVGMVHGVLFVLYLIVIAHAFFARRLTFRMSAVAVVASIVPFGPFWLDRKLRNA</sequence>
<evidence type="ECO:0000259" key="7">
    <source>
        <dbReference type="Pfam" id="PF12823"/>
    </source>
</evidence>
<dbReference type="Pfam" id="PF12823">
    <property type="entry name" value="DUF3817"/>
    <property type="match status" value="1"/>
</dbReference>
<dbReference type="PANTHER" id="PTHR40077">
    <property type="entry name" value="MEMBRANE PROTEIN-RELATED"/>
    <property type="match status" value="1"/>
</dbReference>
<keyword evidence="9" id="KW-1185">Reference proteome</keyword>
<keyword evidence="2" id="KW-1003">Cell membrane</keyword>
<dbReference type="InterPro" id="IPR023845">
    <property type="entry name" value="DUF3817_TM"/>
</dbReference>
<feature type="transmembrane region" description="Helical" evidence="6">
    <location>
        <begin position="69"/>
        <end position="88"/>
    </location>
</feature>
<comment type="caution">
    <text evidence="8">The sequence shown here is derived from an EMBL/GenBank/DDBJ whole genome shotgun (WGS) entry which is preliminary data.</text>
</comment>
<dbReference type="AlphaFoldDB" id="A0A9W5S113"/>
<comment type="subcellular location">
    <subcellularLocation>
        <location evidence="1">Cell membrane</location>
        <topology evidence="1">Multi-pass membrane protein</topology>
    </subcellularLocation>
</comment>
<dbReference type="GO" id="GO:0005886">
    <property type="term" value="C:plasma membrane"/>
    <property type="evidence" value="ECO:0007669"/>
    <property type="project" value="UniProtKB-SubCell"/>
</dbReference>
<feature type="transmembrane region" description="Helical" evidence="6">
    <location>
        <begin position="12"/>
        <end position="30"/>
    </location>
</feature>
<keyword evidence="5 6" id="KW-0472">Membrane</keyword>
<evidence type="ECO:0000256" key="1">
    <source>
        <dbReference type="ARBA" id="ARBA00004651"/>
    </source>
</evidence>
<evidence type="ECO:0000256" key="6">
    <source>
        <dbReference type="SAM" id="Phobius"/>
    </source>
</evidence>
<protein>
    <submittedName>
        <fullName evidence="8">Membrane protein</fullName>
    </submittedName>
</protein>
<organism evidence="8 9">
    <name type="scientific">Paenibacillus darwinianus</name>
    <dbReference type="NCBI Taxonomy" id="1380763"/>
    <lineage>
        <taxon>Bacteria</taxon>
        <taxon>Bacillati</taxon>
        <taxon>Bacillota</taxon>
        <taxon>Bacilli</taxon>
        <taxon>Bacillales</taxon>
        <taxon>Paenibacillaceae</taxon>
        <taxon>Paenibacillus</taxon>
    </lineage>
</organism>
<gene>
    <name evidence="8" type="ORF">BG53_04985</name>
</gene>
<proteinExistence type="predicted"/>
<evidence type="ECO:0000256" key="4">
    <source>
        <dbReference type="ARBA" id="ARBA00022989"/>
    </source>
</evidence>
<dbReference type="PANTHER" id="PTHR40077:SF1">
    <property type="entry name" value="MEMBRANE PROTEIN"/>
    <property type="match status" value="1"/>
</dbReference>
<feature type="transmembrane region" description="Helical" evidence="6">
    <location>
        <begin position="42"/>
        <end position="63"/>
    </location>
</feature>
<dbReference type="Proteomes" id="UP000053750">
    <property type="component" value="Unassembled WGS sequence"/>
</dbReference>
<accession>A0A9W5S113</accession>
<evidence type="ECO:0000256" key="2">
    <source>
        <dbReference type="ARBA" id="ARBA00022475"/>
    </source>
</evidence>